<dbReference type="Proteomes" id="UP000278475">
    <property type="component" value="Unassembled WGS sequence"/>
</dbReference>
<keyword evidence="1" id="KW-1133">Transmembrane helix</keyword>
<gene>
    <name evidence="2" type="ORF">DRJ31_08535</name>
</gene>
<keyword evidence="1" id="KW-0812">Transmembrane</keyword>
<comment type="caution">
    <text evidence="2">The sequence shown here is derived from an EMBL/GenBank/DDBJ whole genome shotgun (WGS) entry which is preliminary data.</text>
</comment>
<evidence type="ECO:0000313" key="3">
    <source>
        <dbReference type="Proteomes" id="UP000278475"/>
    </source>
</evidence>
<feature type="non-terminal residue" evidence="2">
    <location>
        <position position="1"/>
    </location>
</feature>
<organism evidence="2 3">
    <name type="scientific">Thermoproteota archaeon</name>
    <dbReference type="NCBI Taxonomy" id="2056631"/>
    <lineage>
        <taxon>Archaea</taxon>
        <taxon>Thermoproteota</taxon>
    </lineage>
</organism>
<feature type="transmembrane region" description="Helical" evidence="1">
    <location>
        <begin position="51"/>
        <end position="75"/>
    </location>
</feature>
<dbReference type="AlphaFoldDB" id="A0A497ELR7"/>
<keyword evidence="1" id="KW-0472">Membrane</keyword>
<name>A0A497ELR7_9CREN</name>
<evidence type="ECO:0000313" key="2">
    <source>
        <dbReference type="EMBL" id="RLE47658.1"/>
    </source>
</evidence>
<evidence type="ECO:0000256" key="1">
    <source>
        <dbReference type="SAM" id="Phobius"/>
    </source>
</evidence>
<evidence type="ECO:0008006" key="4">
    <source>
        <dbReference type="Google" id="ProtNLM"/>
    </source>
</evidence>
<dbReference type="EMBL" id="QMQV01000113">
    <property type="protein sequence ID" value="RLE47658.1"/>
    <property type="molecule type" value="Genomic_DNA"/>
</dbReference>
<reference evidence="2 3" key="1">
    <citation type="submission" date="2018-06" db="EMBL/GenBank/DDBJ databases">
        <title>Extensive metabolic versatility and redundancy in microbially diverse, dynamic hydrothermal sediments.</title>
        <authorList>
            <person name="Dombrowski N."/>
            <person name="Teske A."/>
            <person name="Baker B.J."/>
        </authorList>
    </citation>
    <scope>NUCLEOTIDE SEQUENCE [LARGE SCALE GENOMIC DNA]</scope>
    <source>
        <strain evidence="2">B66_G16</strain>
    </source>
</reference>
<protein>
    <recommendedName>
        <fullName evidence="4">Mechanosensitive ion channel family protein</fullName>
    </recommendedName>
</protein>
<accession>A0A497ELR7</accession>
<feature type="transmembrane region" description="Helical" evidence="1">
    <location>
        <begin position="20"/>
        <end position="45"/>
    </location>
</feature>
<sequence>IVGYVLGEYIRDQISRSETLYATVVAKITFFFIMYVAIAIALPILGIPATLVNSILLVIIGSIGLGVAIALGLGLKDVVAEVARDYLRPKRRRR</sequence>
<dbReference type="Gene3D" id="1.10.287.1260">
    <property type="match status" value="1"/>
</dbReference>
<proteinExistence type="predicted"/>